<evidence type="ECO:0000313" key="2">
    <source>
        <dbReference type="EMBL" id="KAF3946195.1"/>
    </source>
</evidence>
<organism evidence="2 3">
    <name type="scientific">Castanea mollissima</name>
    <name type="common">Chinese chestnut</name>
    <dbReference type="NCBI Taxonomy" id="60419"/>
    <lineage>
        <taxon>Eukaryota</taxon>
        <taxon>Viridiplantae</taxon>
        <taxon>Streptophyta</taxon>
        <taxon>Embryophyta</taxon>
        <taxon>Tracheophyta</taxon>
        <taxon>Spermatophyta</taxon>
        <taxon>Magnoliopsida</taxon>
        <taxon>eudicotyledons</taxon>
        <taxon>Gunneridae</taxon>
        <taxon>Pentapetalae</taxon>
        <taxon>rosids</taxon>
        <taxon>fabids</taxon>
        <taxon>Fagales</taxon>
        <taxon>Fagaceae</taxon>
        <taxon>Castanea</taxon>
    </lineage>
</organism>
<feature type="region of interest" description="Disordered" evidence="1">
    <location>
        <begin position="129"/>
        <end position="209"/>
    </location>
</feature>
<name>A0A8J4V9A8_9ROSI</name>
<comment type="caution">
    <text evidence="2">The sequence shown here is derived from an EMBL/GenBank/DDBJ whole genome shotgun (WGS) entry which is preliminary data.</text>
</comment>
<sequence length="247" mass="27550">MEERRVLLDMNHHESKRSGRIKLRYSGSTNLNKDSHETTCPQNLNLKLTHFSTTLSHVDSIPVEDEVDTAKNSEAMIIVAPKEAENWVSVPVDHASEKFMHLRSINSGQDEQISTPDFEGSDIGFKVGYGNVQGNKNKSKVRPKRSGNHEKGVSQSLYGPKKVEAEEESKNGSPKTKKNWKRLARAQIISNSSTADMDSKHKRKQVGNCNKDAIGVKREKKHKIMENEQGVVSTTGLMEAAGQPCQE</sequence>
<keyword evidence="3" id="KW-1185">Reference proteome</keyword>
<dbReference type="EMBL" id="JRKL02009783">
    <property type="protein sequence ID" value="KAF3946195.1"/>
    <property type="molecule type" value="Genomic_DNA"/>
</dbReference>
<dbReference type="Proteomes" id="UP000737018">
    <property type="component" value="Unassembled WGS sequence"/>
</dbReference>
<feature type="compositionally biased region" description="Basic and acidic residues" evidence="1">
    <location>
        <begin position="161"/>
        <end position="170"/>
    </location>
</feature>
<protein>
    <submittedName>
        <fullName evidence="2">Uncharacterized protein</fullName>
    </submittedName>
</protein>
<feature type="compositionally biased region" description="Basic residues" evidence="1">
    <location>
        <begin position="175"/>
        <end position="184"/>
    </location>
</feature>
<gene>
    <name evidence="2" type="ORF">CMV_027509</name>
</gene>
<evidence type="ECO:0000313" key="3">
    <source>
        <dbReference type="Proteomes" id="UP000737018"/>
    </source>
</evidence>
<feature type="compositionally biased region" description="Basic residues" evidence="1">
    <location>
        <begin position="137"/>
        <end position="146"/>
    </location>
</feature>
<evidence type="ECO:0000256" key="1">
    <source>
        <dbReference type="SAM" id="MobiDB-lite"/>
    </source>
</evidence>
<dbReference type="AlphaFoldDB" id="A0A8J4V9A8"/>
<proteinExistence type="predicted"/>
<reference evidence="2" key="1">
    <citation type="submission" date="2020-03" db="EMBL/GenBank/DDBJ databases">
        <title>Castanea mollissima Vanexum genome sequencing.</title>
        <authorList>
            <person name="Staton M."/>
        </authorList>
    </citation>
    <scope>NUCLEOTIDE SEQUENCE</scope>
    <source>
        <tissue evidence="2">Leaf</tissue>
    </source>
</reference>
<dbReference type="OrthoDB" id="10578851at2759"/>
<accession>A0A8J4V9A8</accession>